<dbReference type="RefSeq" id="WP_345266491.1">
    <property type="nucleotide sequence ID" value="NZ_BAABHB010000003.1"/>
</dbReference>
<accession>A0ABP8KC68</accession>
<dbReference type="EMBL" id="BAABHB010000003">
    <property type="protein sequence ID" value="GAA4403532.1"/>
    <property type="molecule type" value="Genomic_DNA"/>
</dbReference>
<reference evidence="2" key="1">
    <citation type="journal article" date="2019" name="Int. J. Syst. Evol. Microbiol.">
        <title>The Global Catalogue of Microorganisms (GCM) 10K type strain sequencing project: providing services to taxonomists for standard genome sequencing and annotation.</title>
        <authorList>
            <consortium name="The Broad Institute Genomics Platform"/>
            <consortium name="The Broad Institute Genome Sequencing Center for Infectious Disease"/>
            <person name="Wu L."/>
            <person name="Ma J."/>
        </authorList>
    </citation>
    <scope>NUCLEOTIDE SEQUENCE [LARGE SCALE GENOMIC DNA]</scope>
    <source>
        <strain evidence="2">JCM 17925</strain>
    </source>
</reference>
<dbReference type="Pfam" id="PF14054">
    <property type="entry name" value="DUF4249"/>
    <property type="match status" value="1"/>
</dbReference>
<dbReference type="Proteomes" id="UP001500936">
    <property type="component" value="Unassembled WGS sequence"/>
</dbReference>
<evidence type="ECO:0008006" key="3">
    <source>
        <dbReference type="Google" id="ProtNLM"/>
    </source>
</evidence>
<name>A0ABP8KC68_9BACT</name>
<proteinExistence type="predicted"/>
<organism evidence="1 2">
    <name type="scientific">Nibrella viscosa</name>
    <dbReference type="NCBI Taxonomy" id="1084524"/>
    <lineage>
        <taxon>Bacteria</taxon>
        <taxon>Pseudomonadati</taxon>
        <taxon>Bacteroidota</taxon>
        <taxon>Cytophagia</taxon>
        <taxon>Cytophagales</taxon>
        <taxon>Spirosomataceae</taxon>
        <taxon>Nibrella</taxon>
    </lineage>
</organism>
<keyword evidence="2" id="KW-1185">Reference proteome</keyword>
<protein>
    <recommendedName>
        <fullName evidence="3">DUF4249 domain-containing protein</fullName>
    </recommendedName>
</protein>
<evidence type="ECO:0000313" key="2">
    <source>
        <dbReference type="Proteomes" id="UP001500936"/>
    </source>
</evidence>
<evidence type="ECO:0000313" key="1">
    <source>
        <dbReference type="EMBL" id="GAA4403532.1"/>
    </source>
</evidence>
<dbReference type="PROSITE" id="PS51257">
    <property type="entry name" value="PROKAR_LIPOPROTEIN"/>
    <property type="match status" value="1"/>
</dbReference>
<gene>
    <name evidence="1" type="ORF">GCM10023187_19690</name>
</gene>
<dbReference type="InterPro" id="IPR025345">
    <property type="entry name" value="DUF4249"/>
</dbReference>
<comment type="caution">
    <text evidence="1">The sequence shown here is derived from an EMBL/GenBank/DDBJ whole genome shotgun (WGS) entry which is preliminary data.</text>
</comment>
<sequence length="348" mass="38911">MQKWLLIGLLPAGILLSCVDEVQLPIRQAEPQLVVEGTITNESPPYMVRLTYTGAFENISLRPKETPISNAVVTIRDDAGQSTGLIGITGQPGYYQTTDPSFVGQVGRTYTLSVTLPNGKRYMSRPEKMLPVPAIDTVYSEFISTDNVQTPYRYRVYIDTKDPADQPNFYRWEGLFYSLRPSTGSPCTPFSRDICNDRCWVPVTIRTVNISSDQLVNGNTVQKRLIMESLVFATGPQLFEVRQYSLTREAYQFWKRFGEQQTRVGTIFDPLPAPITGNVVNTTDPDDLALGYFGASAVVVARSRIEGEETYRPQVRGFLSTIIIPQGDCRAVYAPTGRLPGDIPEGWR</sequence>